<evidence type="ECO:0000313" key="2">
    <source>
        <dbReference type="EMBL" id="KAH6898434.1"/>
    </source>
</evidence>
<evidence type="ECO:0000313" key="3">
    <source>
        <dbReference type="Proteomes" id="UP000777438"/>
    </source>
</evidence>
<dbReference type="AlphaFoldDB" id="A0A9P8WI58"/>
<reference evidence="2 3" key="1">
    <citation type="journal article" date="2021" name="Nat. Commun.">
        <title>Genetic determinants of endophytism in the Arabidopsis root mycobiome.</title>
        <authorList>
            <person name="Mesny F."/>
            <person name="Miyauchi S."/>
            <person name="Thiergart T."/>
            <person name="Pickel B."/>
            <person name="Atanasova L."/>
            <person name="Karlsson M."/>
            <person name="Huettel B."/>
            <person name="Barry K.W."/>
            <person name="Haridas S."/>
            <person name="Chen C."/>
            <person name="Bauer D."/>
            <person name="Andreopoulos W."/>
            <person name="Pangilinan J."/>
            <person name="LaButti K."/>
            <person name="Riley R."/>
            <person name="Lipzen A."/>
            <person name="Clum A."/>
            <person name="Drula E."/>
            <person name="Henrissat B."/>
            <person name="Kohler A."/>
            <person name="Grigoriev I.V."/>
            <person name="Martin F.M."/>
            <person name="Hacquard S."/>
        </authorList>
    </citation>
    <scope>NUCLEOTIDE SEQUENCE [LARGE SCALE GENOMIC DNA]</scope>
    <source>
        <strain evidence="2 3">MPI-CAGE-CH-0241</strain>
    </source>
</reference>
<dbReference type="Proteomes" id="UP000777438">
    <property type="component" value="Unassembled WGS sequence"/>
</dbReference>
<protein>
    <submittedName>
        <fullName evidence="2">Uncharacterized protein</fullName>
    </submittedName>
</protein>
<gene>
    <name evidence="2" type="ORF">B0T10DRAFT_555752</name>
</gene>
<dbReference type="OrthoDB" id="5121433at2759"/>
<accession>A0A9P8WI58</accession>
<sequence>MAGGPSSSPMLHRTAESINSSRVKEERETAKSKLLDAKFNIKTYPDPLVPRDKSKAYPLGVTSEMEQRWIKMIEESRQ</sequence>
<keyword evidence="3" id="KW-1185">Reference proteome</keyword>
<proteinExistence type="predicted"/>
<name>A0A9P8WI58_9HYPO</name>
<feature type="region of interest" description="Disordered" evidence="1">
    <location>
        <begin position="1"/>
        <end position="31"/>
    </location>
</feature>
<comment type="caution">
    <text evidence="2">The sequence shown here is derived from an EMBL/GenBank/DDBJ whole genome shotgun (WGS) entry which is preliminary data.</text>
</comment>
<evidence type="ECO:0000256" key="1">
    <source>
        <dbReference type="SAM" id="MobiDB-lite"/>
    </source>
</evidence>
<organism evidence="2 3">
    <name type="scientific">Thelonectria olida</name>
    <dbReference type="NCBI Taxonomy" id="1576542"/>
    <lineage>
        <taxon>Eukaryota</taxon>
        <taxon>Fungi</taxon>
        <taxon>Dikarya</taxon>
        <taxon>Ascomycota</taxon>
        <taxon>Pezizomycotina</taxon>
        <taxon>Sordariomycetes</taxon>
        <taxon>Hypocreomycetidae</taxon>
        <taxon>Hypocreales</taxon>
        <taxon>Nectriaceae</taxon>
        <taxon>Thelonectria</taxon>
    </lineage>
</organism>
<dbReference type="EMBL" id="JAGPYM010000002">
    <property type="protein sequence ID" value="KAH6898434.1"/>
    <property type="molecule type" value="Genomic_DNA"/>
</dbReference>
<feature type="compositionally biased region" description="Basic and acidic residues" evidence="1">
    <location>
        <begin position="22"/>
        <end position="31"/>
    </location>
</feature>